<evidence type="ECO:0000313" key="3">
    <source>
        <dbReference type="Proteomes" id="UP000451565"/>
    </source>
</evidence>
<organism evidence="2 3">
    <name type="scientific">Glaciimonas soli</name>
    <dbReference type="NCBI Taxonomy" id="2590999"/>
    <lineage>
        <taxon>Bacteria</taxon>
        <taxon>Pseudomonadati</taxon>
        <taxon>Pseudomonadota</taxon>
        <taxon>Betaproteobacteria</taxon>
        <taxon>Burkholderiales</taxon>
        <taxon>Oxalobacteraceae</taxon>
        <taxon>Glaciimonas</taxon>
    </lineage>
</organism>
<dbReference type="InterPro" id="IPR021675">
    <property type="entry name" value="DUF3261"/>
</dbReference>
<keyword evidence="1" id="KW-0732">Signal</keyword>
<dbReference type="Proteomes" id="UP000451565">
    <property type="component" value="Unassembled WGS sequence"/>
</dbReference>
<proteinExistence type="predicted"/>
<accession>A0A843YPW7</accession>
<dbReference type="AlphaFoldDB" id="A0A843YPW7"/>
<dbReference type="RefSeq" id="WP_153232930.1">
    <property type="nucleotide sequence ID" value="NZ_WINI01000001.1"/>
</dbReference>
<feature type="chain" id="PRO_5032573653" evidence="1">
    <location>
        <begin position="27"/>
        <end position="188"/>
    </location>
</feature>
<evidence type="ECO:0000313" key="2">
    <source>
        <dbReference type="EMBL" id="MQQ99341.1"/>
    </source>
</evidence>
<keyword evidence="3" id="KW-1185">Reference proteome</keyword>
<dbReference type="OrthoDB" id="6228084at2"/>
<dbReference type="EMBL" id="WINI01000001">
    <property type="protein sequence ID" value="MQQ99341.1"/>
    <property type="molecule type" value="Genomic_DNA"/>
</dbReference>
<dbReference type="Pfam" id="PF11659">
    <property type="entry name" value="DUF3261"/>
    <property type="match status" value="1"/>
</dbReference>
<gene>
    <name evidence="2" type="ORF">GEV47_01400</name>
</gene>
<reference evidence="2 3" key="1">
    <citation type="submission" date="2019-10" db="EMBL/GenBank/DDBJ databases">
        <title>Glaciimonas soli sp. nov., a psychrophilic bacterium isolated from the forest soil of a high elevation mountain in Taiwan.</title>
        <authorList>
            <person name="Wang L.-T."/>
            <person name="Shieh W.Y."/>
        </authorList>
    </citation>
    <scope>NUCLEOTIDE SEQUENCE [LARGE SCALE GENOMIC DNA]</scope>
    <source>
        <strain evidence="2 3">GS1</strain>
    </source>
</reference>
<name>A0A843YPW7_9BURK</name>
<sequence length="188" mass="21094">MRITARVLSTLFLTVLIAGCANVAQAPAQSGRLGLQLSPASLGATISVQQHLTVERDSTPDKSDQLDVALEIDPQQLNMVGLAFGQRVLTINYDGQHVKSWRHLMLPAQVKAEDVLEDMQLTLWPLEAIRQALPTGWKIEQQGRRRTLSLNNEPVMVINYSDDLRWSGKVILTNLRYHYRLTVESEPL</sequence>
<protein>
    <submittedName>
        <fullName evidence="2">DUF3261 domain-containing protein</fullName>
    </submittedName>
</protein>
<evidence type="ECO:0000256" key="1">
    <source>
        <dbReference type="SAM" id="SignalP"/>
    </source>
</evidence>
<dbReference type="PROSITE" id="PS51257">
    <property type="entry name" value="PROKAR_LIPOPROTEIN"/>
    <property type="match status" value="1"/>
</dbReference>
<comment type="caution">
    <text evidence="2">The sequence shown here is derived from an EMBL/GenBank/DDBJ whole genome shotgun (WGS) entry which is preliminary data.</text>
</comment>
<feature type="signal peptide" evidence="1">
    <location>
        <begin position="1"/>
        <end position="26"/>
    </location>
</feature>